<evidence type="ECO:0000256" key="1">
    <source>
        <dbReference type="ARBA" id="ARBA00022723"/>
    </source>
</evidence>
<dbReference type="SUPFAM" id="SSF90229">
    <property type="entry name" value="CCCH zinc finger"/>
    <property type="match status" value="1"/>
</dbReference>
<evidence type="ECO:0000256" key="2">
    <source>
        <dbReference type="ARBA" id="ARBA00022771"/>
    </source>
</evidence>
<dbReference type="RefSeq" id="XP_015652452.1">
    <property type="nucleotide sequence ID" value="XM_015809132.1"/>
</dbReference>
<feature type="region of interest" description="Disordered" evidence="5">
    <location>
        <begin position="1"/>
        <end position="27"/>
    </location>
</feature>
<proteinExistence type="predicted"/>
<feature type="zinc finger region" description="C3H1-type" evidence="4">
    <location>
        <begin position="124"/>
        <end position="151"/>
    </location>
</feature>
<dbReference type="InterPro" id="IPR036855">
    <property type="entry name" value="Znf_CCCH_sf"/>
</dbReference>
<feature type="compositionally biased region" description="Basic and acidic residues" evidence="5">
    <location>
        <begin position="180"/>
        <end position="210"/>
    </location>
</feature>
<dbReference type="InterPro" id="IPR000571">
    <property type="entry name" value="Znf_CCCH"/>
</dbReference>
<name>A0A0M9FQM6_LEPPY</name>
<protein>
    <submittedName>
        <fullName evidence="7">Putative mitochondrial zinc finger protein family member, putative (ZC3H34)</fullName>
    </submittedName>
</protein>
<keyword evidence="2 4" id="KW-0863">Zinc-finger</keyword>
<feature type="compositionally biased region" description="Polar residues" evidence="5">
    <location>
        <begin position="1"/>
        <end position="16"/>
    </location>
</feature>
<keyword evidence="8" id="KW-1185">Reference proteome</keyword>
<dbReference type="EMBL" id="LGTL01000032">
    <property type="protein sequence ID" value="KPA74013.1"/>
    <property type="molecule type" value="Genomic_DNA"/>
</dbReference>
<accession>A0A0M9FQM6</accession>
<keyword evidence="1 4" id="KW-0479">Metal-binding</keyword>
<dbReference type="OMA" id="QTACCFN"/>
<dbReference type="PROSITE" id="PS50103">
    <property type="entry name" value="ZF_C3H1"/>
    <property type="match status" value="1"/>
</dbReference>
<dbReference type="EMBL" id="LGTL01000032">
    <property type="protein sequence ID" value="KPA74014.1"/>
    <property type="molecule type" value="Genomic_DNA"/>
</dbReference>
<comment type="caution">
    <text evidence="7">The sequence shown here is derived from an EMBL/GenBank/DDBJ whole genome shotgun (WGS) entry which is preliminary data.</text>
</comment>
<dbReference type="GeneID" id="26909856"/>
<feature type="region of interest" description="Disordered" evidence="5">
    <location>
        <begin position="167"/>
        <end position="210"/>
    </location>
</feature>
<evidence type="ECO:0000256" key="5">
    <source>
        <dbReference type="SAM" id="MobiDB-lite"/>
    </source>
</evidence>
<evidence type="ECO:0000313" key="7">
    <source>
        <dbReference type="EMBL" id="KPA74013.1"/>
    </source>
</evidence>
<dbReference type="RefSeq" id="XP_015652453.1">
    <property type="nucleotide sequence ID" value="XM_015809133.1"/>
</dbReference>
<evidence type="ECO:0000313" key="8">
    <source>
        <dbReference type="Proteomes" id="UP000037923"/>
    </source>
</evidence>
<dbReference type="Pfam" id="PF00642">
    <property type="entry name" value="zf-CCCH"/>
    <property type="match status" value="1"/>
</dbReference>
<dbReference type="GO" id="GO:0008270">
    <property type="term" value="F:zinc ion binding"/>
    <property type="evidence" value="ECO:0007669"/>
    <property type="project" value="UniProtKB-KW"/>
</dbReference>
<dbReference type="Gene3D" id="2.30.30.1190">
    <property type="match status" value="1"/>
</dbReference>
<reference evidence="7 8" key="1">
    <citation type="submission" date="2015-07" db="EMBL/GenBank/DDBJ databases">
        <title>High-quality genome of monoxenous trypanosomatid Leptomonas pyrrhocoris.</title>
        <authorList>
            <person name="Flegontov P."/>
            <person name="Butenko A."/>
            <person name="Firsov S."/>
            <person name="Vlcek C."/>
            <person name="Logacheva M.D."/>
            <person name="Field M."/>
            <person name="Filatov D."/>
            <person name="Flegontova O."/>
            <person name="Gerasimov E."/>
            <person name="Jackson A.P."/>
            <person name="Kelly S."/>
            <person name="Opperdoes F."/>
            <person name="O'Reilly A."/>
            <person name="Votypka J."/>
            <person name="Yurchenko V."/>
            <person name="Lukes J."/>
        </authorList>
    </citation>
    <scope>NUCLEOTIDE SEQUENCE [LARGE SCALE GENOMIC DNA]</scope>
    <source>
        <strain evidence="7">H10</strain>
    </source>
</reference>
<dbReference type="Proteomes" id="UP000037923">
    <property type="component" value="Unassembled WGS sequence"/>
</dbReference>
<evidence type="ECO:0000259" key="6">
    <source>
        <dbReference type="PROSITE" id="PS50103"/>
    </source>
</evidence>
<dbReference type="AlphaFoldDB" id="A0A0M9FQM6"/>
<keyword evidence="3 4" id="KW-0862">Zinc</keyword>
<organism evidence="7 8">
    <name type="scientific">Leptomonas pyrrhocoris</name>
    <name type="common">Firebug parasite</name>
    <dbReference type="NCBI Taxonomy" id="157538"/>
    <lineage>
        <taxon>Eukaryota</taxon>
        <taxon>Discoba</taxon>
        <taxon>Euglenozoa</taxon>
        <taxon>Kinetoplastea</taxon>
        <taxon>Metakinetoplastina</taxon>
        <taxon>Trypanosomatida</taxon>
        <taxon>Trypanosomatidae</taxon>
        <taxon>Leishmaniinae</taxon>
        <taxon>Leptomonas</taxon>
    </lineage>
</organism>
<gene>
    <name evidence="7" type="ORF">ABB37_09573</name>
</gene>
<evidence type="ECO:0000256" key="4">
    <source>
        <dbReference type="PROSITE-ProRule" id="PRU00723"/>
    </source>
</evidence>
<feature type="domain" description="C3H1-type" evidence="6">
    <location>
        <begin position="124"/>
        <end position="151"/>
    </location>
</feature>
<dbReference type="VEuPathDB" id="TriTrypDB:LpyrH10_32_1060"/>
<evidence type="ECO:0000256" key="3">
    <source>
        <dbReference type="ARBA" id="ARBA00022833"/>
    </source>
</evidence>
<sequence>MQRPQYETQGPTQQYNRPAYNNGGYNMNRLVDDAQQQGYNQPPANYYQQPQGYPMGNPMYNAPQGYPPMMPGYRGGRGRGWYYPNGGRGGFSNMRGGFRGGRGGYPIRRKKPFVGGTLETQREWEQQTACCFYLQGNCKFGDACRFLHEDGEGHPCQFGDKCRVHGTAKAAEGEQPAADSEAKKDAKVVAEKAEKTEKEAAPAKEEEKKE</sequence>
<dbReference type="SMART" id="SM00356">
    <property type="entry name" value="ZnF_C3H1"/>
    <property type="match status" value="1"/>
</dbReference>
<dbReference type="OrthoDB" id="411372at2759"/>